<dbReference type="GO" id="GO:0008270">
    <property type="term" value="F:zinc ion binding"/>
    <property type="evidence" value="ECO:0007669"/>
    <property type="project" value="UniProtKB-KW"/>
</dbReference>
<keyword evidence="9" id="KW-0539">Nucleus</keyword>
<feature type="compositionally biased region" description="Basic residues" evidence="11">
    <location>
        <begin position="47"/>
        <end position="57"/>
    </location>
</feature>
<evidence type="ECO:0000313" key="13">
    <source>
        <dbReference type="EMBL" id="CAD7258985.1"/>
    </source>
</evidence>
<dbReference type="PANTHER" id="PTHR24102:SF28">
    <property type="entry name" value="PHD-TYPE DOMAIN-CONTAINING PROTEIN"/>
    <property type="match status" value="1"/>
</dbReference>
<dbReference type="SMART" id="SM00249">
    <property type="entry name" value="PHD"/>
    <property type="match status" value="2"/>
</dbReference>
<evidence type="ECO:0000256" key="4">
    <source>
        <dbReference type="ARBA" id="ARBA00022771"/>
    </source>
</evidence>
<feature type="compositionally biased region" description="Acidic residues" evidence="11">
    <location>
        <begin position="79"/>
        <end position="97"/>
    </location>
</feature>
<evidence type="ECO:0000259" key="12">
    <source>
        <dbReference type="PROSITE" id="PS50016"/>
    </source>
</evidence>
<feature type="domain" description="PHD-type" evidence="12">
    <location>
        <begin position="396"/>
        <end position="443"/>
    </location>
</feature>
<dbReference type="InterPro" id="IPR011011">
    <property type="entry name" value="Znf_FYVE_PHD"/>
</dbReference>
<reference evidence="13" key="1">
    <citation type="submission" date="2020-11" db="EMBL/GenBank/DDBJ databases">
        <authorList>
            <person name="Tran Van P."/>
        </authorList>
    </citation>
    <scope>NUCLEOTIDE SEQUENCE</scope>
</reference>
<feature type="compositionally biased region" description="Basic residues" evidence="11">
    <location>
        <begin position="102"/>
        <end position="111"/>
    </location>
</feature>
<dbReference type="InterPro" id="IPR013083">
    <property type="entry name" value="Znf_RING/FYVE/PHD"/>
</dbReference>
<feature type="compositionally biased region" description="Low complexity" evidence="11">
    <location>
        <begin position="341"/>
        <end position="356"/>
    </location>
</feature>
<evidence type="ECO:0000256" key="9">
    <source>
        <dbReference type="ARBA" id="ARBA00023242"/>
    </source>
</evidence>
<dbReference type="Pfam" id="PF00628">
    <property type="entry name" value="PHD"/>
    <property type="match status" value="2"/>
</dbReference>
<keyword evidence="2" id="KW-0597">Phosphoprotein</keyword>
<dbReference type="PANTHER" id="PTHR24102">
    <property type="entry name" value="PHD FINGER PROTEIN"/>
    <property type="match status" value="1"/>
</dbReference>
<feature type="compositionally biased region" description="Basic residues" evidence="11">
    <location>
        <begin position="240"/>
        <end position="251"/>
    </location>
</feature>
<sequence length="577" mass="64302">MQGGDDDILEDNGTTSRPGTTEENSPESGEGPPGGEDDDYEPEDSRNKRKKGKKRKARSEDKKGKKKKKKKKNDKESGEESDFGFEEEGGGGGDESDYGGSRKSRKSRGSQKRVATPTPFQESNTGMPTVTEVCETFGLTDVEIEYTEAEFLNLTTYKLFQQHVRPLLSKENPRVPMSKLMMLVAAKWRDFTNINPNMEVDNESAAEENYSRKSSRSRQSKDKGDPDLDLDEEEEEREEKKKKRSSSRKKPGGSSKKSSKVPTLKIKLGKRKRGSSTDNPTCYLQEEEEGEPSGNSERDSDAEFEQMLAEAEEANKSGDEGGDDGAESGSADTPLTSTSQASPASAAAAAAAAAAALPRRKAKTKIGNKSKKKKKTKTTSKFPGGEGEEGYETDHQDYCEVCQQGGEIILCDTCPRAYHLVCLDPELEDTPEGKWSCPHCEGEGVPEQEDDEHQEFCRVCKDGGELLCCDQCPSAYHTFCLSPPLTDIPDGDWKCPRCSAKPLAGKVQRILTWRWLETRARPEDDKPSEEPSTSKKPPRQPPRQREFLVKWHEKSYWHCSWVSELQVCFLTIHCFRN</sequence>
<dbReference type="SUPFAM" id="SSF54160">
    <property type="entry name" value="Chromo domain-like"/>
    <property type="match status" value="1"/>
</dbReference>
<proteinExistence type="predicted"/>
<keyword evidence="7" id="KW-0238">DNA-binding</keyword>
<name>A0A7R9FYE9_TIMSH</name>
<dbReference type="FunFam" id="3.30.40.10:FF:000001">
    <property type="entry name" value="chromodomain-helicase-DNA-binding protein 3 isoform X1"/>
    <property type="match status" value="1"/>
</dbReference>
<evidence type="ECO:0000256" key="2">
    <source>
        <dbReference type="ARBA" id="ARBA00022553"/>
    </source>
</evidence>
<gene>
    <name evidence="13" type="ORF">TSIB3V08_LOCUS3202</name>
</gene>
<dbReference type="InterPro" id="IPR019787">
    <property type="entry name" value="Znf_PHD-finger"/>
</dbReference>
<feature type="compositionally biased region" description="Acidic residues" evidence="11">
    <location>
        <begin position="227"/>
        <end position="237"/>
    </location>
</feature>
<dbReference type="InterPro" id="IPR001965">
    <property type="entry name" value="Znf_PHD"/>
</dbReference>
<dbReference type="EMBL" id="OC001040">
    <property type="protein sequence ID" value="CAD7258985.1"/>
    <property type="molecule type" value="Genomic_DNA"/>
</dbReference>
<comment type="subcellular location">
    <subcellularLocation>
        <location evidence="1">Nucleus</location>
    </subcellularLocation>
</comment>
<evidence type="ECO:0000256" key="1">
    <source>
        <dbReference type="ARBA" id="ARBA00004123"/>
    </source>
</evidence>
<evidence type="ECO:0000256" key="8">
    <source>
        <dbReference type="ARBA" id="ARBA00023163"/>
    </source>
</evidence>
<feature type="compositionally biased region" description="Polar residues" evidence="11">
    <location>
        <begin position="12"/>
        <end position="21"/>
    </location>
</feature>
<organism evidence="13">
    <name type="scientific">Timema shepardi</name>
    <name type="common">Walking stick</name>
    <dbReference type="NCBI Taxonomy" id="629360"/>
    <lineage>
        <taxon>Eukaryota</taxon>
        <taxon>Metazoa</taxon>
        <taxon>Ecdysozoa</taxon>
        <taxon>Arthropoda</taxon>
        <taxon>Hexapoda</taxon>
        <taxon>Insecta</taxon>
        <taxon>Pterygota</taxon>
        <taxon>Neoptera</taxon>
        <taxon>Polyneoptera</taxon>
        <taxon>Phasmatodea</taxon>
        <taxon>Timematodea</taxon>
        <taxon>Timematoidea</taxon>
        <taxon>Timematidae</taxon>
        <taxon>Timema</taxon>
    </lineage>
</organism>
<dbReference type="AlphaFoldDB" id="A0A7R9FYE9"/>
<feature type="region of interest" description="Disordered" evidence="11">
    <location>
        <begin position="1"/>
        <end position="127"/>
    </location>
</feature>
<feature type="region of interest" description="Disordered" evidence="11">
    <location>
        <begin position="199"/>
        <end position="390"/>
    </location>
</feature>
<keyword evidence="5" id="KW-0862">Zinc</keyword>
<feature type="compositionally biased region" description="Basic residues" evidence="11">
    <location>
        <begin position="358"/>
        <end position="378"/>
    </location>
</feature>
<dbReference type="CDD" id="cd00084">
    <property type="entry name" value="HMG-box_SF"/>
    <property type="match status" value="1"/>
</dbReference>
<dbReference type="SMART" id="SM00298">
    <property type="entry name" value="CHROMO"/>
    <property type="match status" value="1"/>
</dbReference>
<evidence type="ECO:0000256" key="5">
    <source>
        <dbReference type="ARBA" id="ARBA00022833"/>
    </source>
</evidence>
<feature type="domain" description="PHD-type" evidence="12">
    <location>
        <begin position="454"/>
        <end position="501"/>
    </location>
</feature>
<feature type="region of interest" description="Disordered" evidence="11">
    <location>
        <begin position="520"/>
        <end position="544"/>
    </location>
</feature>
<keyword evidence="4 10" id="KW-0863">Zinc-finger</keyword>
<dbReference type="SUPFAM" id="SSF57903">
    <property type="entry name" value="FYVE/PHD zinc finger"/>
    <property type="match status" value="2"/>
</dbReference>
<dbReference type="Gene3D" id="2.40.50.40">
    <property type="match status" value="1"/>
</dbReference>
<dbReference type="GO" id="GO:0005694">
    <property type="term" value="C:chromosome"/>
    <property type="evidence" value="ECO:0007669"/>
    <property type="project" value="UniProtKB-ARBA"/>
</dbReference>
<feature type="compositionally biased region" description="Basic and acidic residues" evidence="11">
    <location>
        <begin position="520"/>
        <end position="533"/>
    </location>
</feature>
<keyword evidence="8" id="KW-0804">Transcription</keyword>
<evidence type="ECO:0000256" key="6">
    <source>
        <dbReference type="ARBA" id="ARBA00023015"/>
    </source>
</evidence>
<keyword evidence="6" id="KW-0805">Transcription regulation</keyword>
<dbReference type="InterPro" id="IPR000953">
    <property type="entry name" value="Chromo/chromo_shadow_dom"/>
</dbReference>
<accession>A0A7R9FYE9</accession>
<feature type="compositionally biased region" description="Acidic residues" evidence="11">
    <location>
        <begin position="1"/>
        <end position="10"/>
    </location>
</feature>
<dbReference type="Gene3D" id="3.30.40.10">
    <property type="entry name" value="Zinc/RING finger domain, C3HC4 (zinc finger)"/>
    <property type="match status" value="2"/>
</dbReference>
<dbReference type="PROSITE" id="PS50016">
    <property type="entry name" value="ZF_PHD_2"/>
    <property type="match status" value="2"/>
</dbReference>
<evidence type="ECO:0000256" key="11">
    <source>
        <dbReference type="SAM" id="MobiDB-lite"/>
    </source>
</evidence>
<dbReference type="InterPro" id="IPR016197">
    <property type="entry name" value="Chromo-like_dom_sf"/>
</dbReference>
<dbReference type="CDD" id="cd15532">
    <property type="entry name" value="PHD2_CHD_II"/>
    <property type="match status" value="1"/>
</dbReference>
<dbReference type="GO" id="GO:0003677">
    <property type="term" value="F:DNA binding"/>
    <property type="evidence" value="ECO:0007669"/>
    <property type="project" value="UniProtKB-KW"/>
</dbReference>
<evidence type="ECO:0000256" key="3">
    <source>
        <dbReference type="ARBA" id="ARBA00022723"/>
    </source>
</evidence>
<dbReference type="GO" id="GO:0005634">
    <property type="term" value="C:nucleus"/>
    <property type="evidence" value="ECO:0007669"/>
    <property type="project" value="UniProtKB-SubCell"/>
</dbReference>
<dbReference type="CDD" id="cd15531">
    <property type="entry name" value="PHD1_CHD_II"/>
    <property type="match status" value="1"/>
</dbReference>
<dbReference type="InterPro" id="IPR012958">
    <property type="entry name" value="CHD_N"/>
</dbReference>
<evidence type="ECO:0000256" key="10">
    <source>
        <dbReference type="PROSITE-ProRule" id="PRU00146"/>
    </source>
</evidence>
<feature type="compositionally biased region" description="Polar residues" evidence="11">
    <location>
        <begin position="118"/>
        <end position="127"/>
    </location>
</feature>
<evidence type="ECO:0000256" key="7">
    <source>
        <dbReference type="ARBA" id="ARBA00023125"/>
    </source>
</evidence>
<dbReference type="Pfam" id="PF08073">
    <property type="entry name" value="CHDNT"/>
    <property type="match status" value="1"/>
</dbReference>
<protein>
    <recommendedName>
        <fullName evidence="12">PHD-type domain-containing protein</fullName>
    </recommendedName>
</protein>
<keyword evidence="3" id="KW-0479">Metal-binding</keyword>